<organism evidence="2">
    <name type="scientific">marine metagenome</name>
    <dbReference type="NCBI Taxonomy" id="408172"/>
    <lineage>
        <taxon>unclassified sequences</taxon>
        <taxon>metagenomes</taxon>
        <taxon>ecological metagenomes</taxon>
    </lineage>
</organism>
<dbReference type="Gene3D" id="3.10.690.10">
    <property type="entry name" value="Bifunctional nuclease domain"/>
    <property type="match status" value="1"/>
</dbReference>
<evidence type="ECO:0000259" key="1">
    <source>
        <dbReference type="PROSITE" id="PS51658"/>
    </source>
</evidence>
<reference evidence="2" key="1">
    <citation type="submission" date="2018-05" db="EMBL/GenBank/DDBJ databases">
        <authorList>
            <person name="Lanie J.A."/>
            <person name="Ng W.-L."/>
            <person name="Kazmierczak K.M."/>
            <person name="Andrzejewski T.M."/>
            <person name="Davidsen T.M."/>
            <person name="Wayne K.J."/>
            <person name="Tettelin H."/>
            <person name="Glass J.I."/>
            <person name="Rusch D."/>
            <person name="Podicherti R."/>
            <person name="Tsui H.-C.T."/>
            <person name="Winkler M.E."/>
        </authorList>
    </citation>
    <scope>NUCLEOTIDE SEQUENCE</scope>
</reference>
<dbReference type="Pfam" id="PF02577">
    <property type="entry name" value="BFN_dom"/>
    <property type="match status" value="1"/>
</dbReference>
<name>A0A381Q9Q4_9ZZZZ</name>
<dbReference type="PANTHER" id="PTHR15160:SF1">
    <property type="entry name" value="VON HIPPEL-LINDAU DISEASE TUMOR SUPPRESSOR"/>
    <property type="match status" value="1"/>
</dbReference>
<dbReference type="SUPFAM" id="SSF103256">
    <property type="entry name" value="Hypothetical protein TM0160"/>
    <property type="match status" value="1"/>
</dbReference>
<protein>
    <recommendedName>
        <fullName evidence="1">BFN domain-containing protein</fullName>
    </recommendedName>
</protein>
<feature type="domain" description="BFN" evidence="1">
    <location>
        <begin position="2"/>
        <end position="133"/>
    </location>
</feature>
<sequence>MLVQVSVQSLRLDRASDTPVLVLQEDEGERVLAIWIGHMEAHAIACELARKKYPRPLTHDLLASVVGGLGGALQKVIINRVEATVYFAEMIIRQNGDMISVDARPSDSIALALRLQASIFADESLLERGFPEAPGEQSIGEPLVLEQESDTEMAAEELQEYLRKLAPEDFGRFTP</sequence>
<evidence type="ECO:0000313" key="2">
    <source>
        <dbReference type="EMBL" id="SUZ74363.1"/>
    </source>
</evidence>
<dbReference type="InterPro" id="IPR003729">
    <property type="entry name" value="Bi_nuclease_dom"/>
</dbReference>
<dbReference type="InterPro" id="IPR036104">
    <property type="entry name" value="BFN_sf"/>
</dbReference>
<dbReference type="PANTHER" id="PTHR15160">
    <property type="entry name" value="VON HIPPEL-LINDAU PROTEIN"/>
    <property type="match status" value="1"/>
</dbReference>
<gene>
    <name evidence="2" type="ORF">METZ01_LOCUS27217</name>
</gene>
<dbReference type="GO" id="GO:0004518">
    <property type="term" value="F:nuclease activity"/>
    <property type="evidence" value="ECO:0007669"/>
    <property type="project" value="InterPro"/>
</dbReference>
<dbReference type="AlphaFoldDB" id="A0A381Q9Q4"/>
<dbReference type="EMBL" id="UINC01001208">
    <property type="protein sequence ID" value="SUZ74363.1"/>
    <property type="molecule type" value="Genomic_DNA"/>
</dbReference>
<accession>A0A381Q9Q4</accession>
<proteinExistence type="predicted"/>
<dbReference type="PROSITE" id="PS51658">
    <property type="entry name" value="BFN"/>
    <property type="match status" value="1"/>
</dbReference>